<evidence type="ECO:0000313" key="2">
    <source>
        <dbReference type="EMBL" id="GAU50660.1"/>
    </source>
</evidence>
<accession>A0A2Z6PHK4</accession>
<evidence type="ECO:0000256" key="1">
    <source>
        <dbReference type="SAM" id="Phobius"/>
    </source>
</evidence>
<keyword evidence="3" id="KW-1185">Reference proteome</keyword>
<name>A0A2Z6PHK4_TRISU</name>
<gene>
    <name evidence="2" type="ORF">TSUD_241700</name>
</gene>
<dbReference type="EMBL" id="DF974831">
    <property type="protein sequence ID" value="GAU50660.1"/>
    <property type="molecule type" value="Genomic_DNA"/>
</dbReference>
<dbReference type="AlphaFoldDB" id="A0A2Z6PHK4"/>
<keyword evidence="1" id="KW-1133">Transmembrane helix</keyword>
<reference evidence="3" key="1">
    <citation type="journal article" date="2017" name="Front. Plant Sci.">
        <title>Climate Clever Clovers: New Paradigm to Reduce the Environmental Footprint of Ruminants by Breeding Low Methanogenic Forages Utilizing Haplotype Variation.</title>
        <authorList>
            <person name="Kaur P."/>
            <person name="Appels R."/>
            <person name="Bayer P.E."/>
            <person name="Keeble-Gagnere G."/>
            <person name="Wang J."/>
            <person name="Hirakawa H."/>
            <person name="Shirasawa K."/>
            <person name="Vercoe P."/>
            <person name="Stefanova K."/>
            <person name="Durmic Z."/>
            <person name="Nichols P."/>
            <person name="Revell C."/>
            <person name="Isobe S.N."/>
            <person name="Edwards D."/>
            <person name="Erskine W."/>
        </authorList>
    </citation>
    <scope>NUCLEOTIDE SEQUENCE [LARGE SCALE GENOMIC DNA]</scope>
    <source>
        <strain evidence="3">cv. Daliak</strain>
    </source>
</reference>
<keyword evidence="1" id="KW-0812">Transmembrane</keyword>
<evidence type="ECO:0000313" key="3">
    <source>
        <dbReference type="Proteomes" id="UP000242715"/>
    </source>
</evidence>
<keyword evidence="1" id="KW-0472">Membrane</keyword>
<proteinExistence type="predicted"/>
<sequence length="131" mass="14574">MTEFTTEIIGASLKLCFIFSSACFVILCSLINSVTSMYLSIISPLNVVQQADVVENSDTSRFDLDWLTFDGLGQGLDDLDCLDDLQYCDFDNYNGPIDIPNFNFDDIIGADESVADEIDSWFEDSPNKPCP</sequence>
<protein>
    <submittedName>
        <fullName evidence="2">Uncharacterized protein</fullName>
    </submittedName>
</protein>
<organism evidence="2 3">
    <name type="scientific">Trifolium subterraneum</name>
    <name type="common">Subterranean clover</name>
    <dbReference type="NCBI Taxonomy" id="3900"/>
    <lineage>
        <taxon>Eukaryota</taxon>
        <taxon>Viridiplantae</taxon>
        <taxon>Streptophyta</taxon>
        <taxon>Embryophyta</taxon>
        <taxon>Tracheophyta</taxon>
        <taxon>Spermatophyta</taxon>
        <taxon>Magnoliopsida</taxon>
        <taxon>eudicotyledons</taxon>
        <taxon>Gunneridae</taxon>
        <taxon>Pentapetalae</taxon>
        <taxon>rosids</taxon>
        <taxon>fabids</taxon>
        <taxon>Fabales</taxon>
        <taxon>Fabaceae</taxon>
        <taxon>Papilionoideae</taxon>
        <taxon>50 kb inversion clade</taxon>
        <taxon>NPAAA clade</taxon>
        <taxon>Hologalegina</taxon>
        <taxon>IRL clade</taxon>
        <taxon>Trifolieae</taxon>
        <taxon>Trifolium</taxon>
    </lineage>
</organism>
<dbReference type="Proteomes" id="UP000242715">
    <property type="component" value="Unassembled WGS sequence"/>
</dbReference>
<feature type="transmembrane region" description="Helical" evidence="1">
    <location>
        <begin position="12"/>
        <end position="31"/>
    </location>
</feature>